<feature type="compositionally biased region" description="Polar residues" evidence="1">
    <location>
        <begin position="112"/>
        <end position="135"/>
    </location>
</feature>
<feature type="region of interest" description="Disordered" evidence="1">
    <location>
        <begin position="279"/>
        <end position="349"/>
    </location>
</feature>
<dbReference type="RefSeq" id="XP_007865708.1">
    <property type="nucleotide sequence ID" value="XM_007867517.1"/>
</dbReference>
<accession>S7Q868</accession>
<feature type="compositionally biased region" description="Basic residues" evidence="1">
    <location>
        <begin position="96"/>
        <end position="106"/>
    </location>
</feature>
<evidence type="ECO:0000313" key="2">
    <source>
        <dbReference type="EMBL" id="EPQ55638.1"/>
    </source>
</evidence>
<feature type="compositionally biased region" description="Polar residues" evidence="1">
    <location>
        <begin position="292"/>
        <end position="301"/>
    </location>
</feature>
<dbReference type="AlphaFoldDB" id="S7Q868"/>
<organism evidence="2 3">
    <name type="scientific">Gloeophyllum trabeum (strain ATCC 11539 / FP-39264 / Madison 617)</name>
    <name type="common">Brown rot fungus</name>
    <dbReference type="NCBI Taxonomy" id="670483"/>
    <lineage>
        <taxon>Eukaryota</taxon>
        <taxon>Fungi</taxon>
        <taxon>Dikarya</taxon>
        <taxon>Basidiomycota</taxon>
        <taxon>Agaricomycotina</taxon>
        <taxon>Agaricomycetes</taxon>
        <taxon>Gloeophyllales</taxon>
        <taxon>Gloeophyllaceae</taxon>
        <taxon>Gloeophyllum</taxon>
    </lineage>
</organism>
<feature type="compositionally biased region" description="Basic and acidic residues" evidence="1">
    <location>
        <begin position="325"/>
        <end position="337"/>
    </location>
</feature>
<feature type="region of interest" description="Disordered" evidence="1">
    <location>
        <begin position="89"/>
        <end position="242"/>
    </location>
</feature>
<protein>
    <submittedName>
        <fullName evidence="2">Uncharacterized protein</fullName>
    </submittedName>
</protein>
<proteinExistence type="predicted"/>
<dbReference type="HOGENOM" id="CLU_547515_0_0_1"/>
<evidence type="ECO:0000313" key="3">
    <source>
        <dbReference type="Proteomes" id="UP000030669"/>
    </source>
</evidence>
<dbReference type="Proteomes" id="UP000030669">
    <property type="component" value="Unassembled WGS sequence"/>
</dbReference>
<reference evidence="2 3" key="1">
    <citation type="journal article" date="2012" name="Science">
        <title>The Paleozoic origin of enzymatic lignin decomposition reconstructed from 31 fungal genomes.</title>
        <authorList>
            <person name="Floudas D."/>
            <person name="Binder M."/>
            <person name="Riley R."/>
            <person name="Barry K."/>
            <person name="Blanchette R.A."/>
            <person name="Henrissat B."/>
            <person name="Martinez A.T."/>
            <person name="Otillar R."/>
            <person name="Spatafora J.W."/>
            <person name="Yadav J.S."/>
            <person name="Aerts A."/>
            <person name="Benoit I."/>
            <person name="Boyd A."/>
            <person name="Carlson A."/>
            <person name="Copeland A."/>
            <person name="Coutinho P.M."/>
            <person name="de Vries R.P."/>
            <person name="Ferreira P."/>
            <person name="Findley K."/>
            <person name="Foster B."/>
            <person name="Gaskell J."/>
            <person name="Glotzer D."/>
            <person name="Gorecki P."/>
            <person name="Heitman J."/>
            <person name="Hesse C."/>
            <person name="Hori C."/>
            <person name="Igarashi K."/>
            <person name="Jurgens J.A."/>
            <person name="Kallen N."/>
            <person name="Kersten P."/>
            <person name="Kohler A."/>
            <person name="Kuees U."/>
            <person name="Kumar T.K.A."/>
            <person name="Kuo A."/>
            <person name="LaButti K."/>
            <person name="Larrondo L.F."/>
            <person name="Lindquist E."/>
            <person name="Ling A."/>
            <person name="Lombard V."/>
            <person name="Lucas S."/>
            <person name="Lundell T."/>
            <person name="Martin R."/>
            <person name="McLaughlin D.J."/>
            <person name="Morgenstern I."/>
            <person name="Morin E."/>
            <person name="Murat C."/>
            <person name="Nagy L.G."/>
            <person name="Nolan M."/>
            <person name="Ohm R.A."/>
            <person name="Patyshakuliyeva A."/>
            <person name="Rokas A."/>
            <person name="Ruiz-Duenas F.J."/>
            <person name="Sabat G."/>
            <person name="Salamov A."/>
            <person name="Samejima M."/>
            <person name="Schmutz J."/>
            <person name="Slot J.C."/>
            <person name="St John F."/>
            <person name="Stenlid J."/>
            <person name="Sun H."/>
            <person name="Sun S."/>
            <person name="Syed K."/>
            <person name="Tsang A."/>
            <person name="Wiebenga A."/>
            <person name="Young D."/>
            <person name="Pisabarro A."/>
            <person name="Eastwood D.C."/>
            <person name="Martin F."/>
            <person name="Cullen D."/>
            <person name="Grigoriev I.V."/>
            <person name="Hibbett D.S."/>
        </authorList>
    </citation>
    <scope>NUCLEOTIDE SEQUENCE [LARGE SCALE GENOMIC DNA]</scope>
    <source>
        <strain evidence="2 3">ATCC 11539</strain>
    </source>
</reference>
<feature type="compositionally biased region" description="Polar residues" evidence="1">
    <location>
        <begin position="1"/>
        <end position="12"/>
    </location>
</feature>
<dbReference type="EMBL" id="KB469301">
    <property type="protein sequence ID" value="EPQ55638.1"/>
    <property type="molecule type" value="Genomic_DNA"/>
</dbReference>
<evidence type="ECO:0000256" key="1">
    <source>
        <dbReference type="SAM" id="MobiDB-lite"/>
    </source>
</evidence>
<gene>
    <name evidence="2" type="ORF">GLOTRDRAFT_93235</name>
</gene>
<sequence length="459" mass="50647">MSPSKRTLSSATRRADAHSKAKGAAKKAEKGAVAHLPPESPGNTKIGIPASRFIDWGEGLRLDTLADLIMDETIPLSCWLIAELPEERGRKEEKKDKKRKEKKKKGLGSDPSLVSSTSKRSVPSASPAPQKTNTVPFPVSTRAEREADSAGLYSTTSLPIPPNPNADDPRMAAALQRHYDDDSSDDEDDDTKPPLRVPWLTGDDVLRRMRRGDPEDTWERPPGPDDLLEPGEERPALTITAEETMRLGDYWDRKHPPPKPMPHFATVTDFLVWRREENRKEAAAAALAAEEQQTSEGTSGEPSRPVTEHRDPSTVHVRSQLTTDEALRYLDELRPDKPLPPPTNPVASGKLHAQMRDTVERVKATVAAREGEEPPCAIEIRGRSRRKKDIGSGLTSVAPTNLNPIPTPIPEGKGKGKDTIPFPAKPLDRATVRAMPNFFESAPGIYGEWKPARRWSMYG</sequence>
<keyword evidence="3" id="KW-1185">Reference proteome</keyword>
<feature type="compositionally biased region" description="Basic and acidic residues" evidence="1">
    <location>
        <begin position="204"/>
        <end position="223"/>
    </location>
</feature>
<dbReference type="GeneID" id="19309462"/>
<feature type="region of interest" description="Disordered" evidence="1">
    <location>
        <begin position="1"/>
        <end position="48"/>
    </location>
</feature>
<feature type="region of interest" description="Disordered" evidence="1">
    <location>
        <begin position="366"/>
        <end position="424"/>
    </location>
</feature>
<dbReference type="KEGG" id="gtr:GLOTRDRAFT_93235"/>
<name>S7Q868_GLOTA</name>